<dbReference type="EMBL" id="CP047045">
    <property type="protein sequence ID" value="QGZ96925.1"/>
    <property type="molecule type" value="Genomic_DNA"/>
</dbReference>
<evidence type="ECO:0000313" key="1">
    <source>
        <dbReference type="EMBL" id="QGZ96925.1"/>
    </source>
</evidence>
<dbReference type="KEGG" id="tsv:DSM104635_03790"/>
<name>A0A6I6MN27_9CAUL</name>
<keyword evidence="2" id="KW-1185">Reference proteome</keyword>
<dbReference type="RefSeq" id="WP_158767699.1">
    <property type="nucleotide sequence ID" value="NZ_CP047045.1"/>
</dbReference>
<reference evidence="2" key="1">
    <citation type="submission" date="2019-12" db="EMBL/GenBank/DDBJ databases">
        <title>Complete genome of Terracaulis silvestris 0127_4.</title>
        <authorList>
            <person name="Vieira S."/>
            <person name="Riedel T."/>
            <person name="Sproer C."/>
            <person name="Pascual J."/>
            <person name="Boedeker C."/>
            <person name="Overmann J."/>
        </authorList>
    </citation>
    <scope>NUCLEOTIDE SEQUENCE [LARGE SCALE GENOMIC DNA]</scope>
    <source>
        <strain evidence="2">0127_4</strain>
    </source>
</reference>
<protein>
    <submittedName>
        <fullName evidence="1">Uncharacterized protein</fullName>
    </submittedName>
</protein>
<dbReference type="AlphaFoldDB" id="A0A6I6MN27"/>
<dbReference type="Proteomes" id="UP000431269">
    <property type="component" value="Chromosome"/>
</dbReference>
<evidence type="ECO:0000313" key="2">
    <source>
        <dbReference type="Proteomes" id="UP000431269"/>
    </source>
</evidence>
<proteinExistence type="predicted"/>
<accession>A0A6I6MN27</accession>
<sequence length="73" mass="8196">MQITKLRNSEETGLVPAGAYFKRLAADLQKANATEAARQDDLDAEDRALEAIYRRRSASRENTYSHRELSAAL</sequence>
<organism evidence="1 2">
    <name type="scientific">Terricaulis silvestris</name>
    <dbReference type="NCBI Taxonomy" id="2686094"/>
    <lineage>
        <taxon>Bacteria</taxon>
        <taxon>Pseudomonadati</taxon>
        <taxon>Pseudomonadota</taxon>
        <taxon>Alphaproteobacteria</taxon>
        <taxon>Caulobacterales</taxon>
        <taxon>Caulobacteraceae</taxon>
        <taxon>Terricaulis</taxon>
    </lineage>
</organism>
<gene>
    <name evidence="1" type="ORF">DSM104635_03790</name>
</gene>